<feature type="transmembrane region" description="Helical" evidence="1">
    <location>
        <begin position="114"/>
        <end position="131"/>
    </location>
</feature>
<keyword evidence="1" id="KW-0812">Transmembrane</keyword>
<dbReference type="AlphaFoldDB" id="A0A7C2UV22"/>
<dbReference type="Proteomes" id="UP000885664">
    <property type="component" value="Unassembled WGS sequence"/>
</dbReference>
<proteinExistence type="predicted"/>
<reference evidence="2" key="1">
    <citation type="journal article" date="2020" name="mSystems">
        <title>Genome- and Community-Level Interaction Insights into Carbon Utilization and Element Cycling Functions of Hydrothermarchaeota in Hydrothermal Sediment.</title>
        <authorList>
            <person name="Zhou Z."/>
            <person name="Liu Y."/>
            <person name="Xu W."/>
            <person name="Pan J."/>
            <person name="Luo Z.H."/>
            <person name="Li M."/>
        </authorList>
    </citation>
    <scope>NUCLEOTIDE SEQUENCE [LARGE SCALE GENOMIC DNA]</scope>
    <source>
        <strain evidence="2">SpSt-1259</strain>
    </source>
</reference>
<evidence type="ECO:0000313" key="2">
    <source>
        <dbReference type="EMBL" id="HEU98163.1"/>
    </source>
</evidence>
<evidence type="ECO:0000256" key="1">
    <source>
        <dbReference type="SAM" id="Phobius"/>
    </source>
</evidence>
<feature type="transmembrane region" description="Helical" evidence="1">
    <location>
        <begin position="75"/>
        <end position="94"/>
    </location>
</feature>
<protein>
    <submittedName>
        <fullName evidence="2">Uncharacterized protein</fullName>
    </submittedName>
</protein>
<gene>
    <name evidence="2" type="ORF">ENO36_04855</name>
</gene>
<keyword evidence="1" id="KW-0472">Membrane</keyword>
<feature type="transmembrane region" description="Helical" evidence="1">
    <location>
        <begin position="12"/>
        <end position="36"/>
    </location>
</feature>
<accession>A0A7C2UV22</accession>
<comment type="caution">
    <text evidence="2">The sequence shown here is derived from an EMBL/GenBank/DDBJ whole genome shotgun (WGS) entry which is preliminary data.</text>
</comment>
<name>A0A7C2UV22_9CREN</name>
<sequence length="140" mass="15171">MSTASRIAKGIIWGVVSGILYYLIFAVLIPMLFSFYNIPVQGEITSTSPYFILGLILVISLDTIASLLRFPLSLPFYLASAAVALFVMGSLVGWGKITRDVYLSGEKMVVSVDASPLIAAVIGISILYAFISSLNRLKEE</sequence>
<dbReference type="EMBL" id="DSFE01000101">
    <property type="protein sequence ID" value="HEU98163.1"/>
    <property type="molecule type" value="Genomic_DNA"/>
</dbReference>
<keyword evidence="1" id="KW-1133">Transmembrane helix</keyword>
<feature type="transmembrane region" description="Helical" evidence="1">
    <location>
        <begin position="48"/>
        <end position="68"/>
    </location>
</feature>
<organism evidence="2">
    <name type="scientific">Fervidicoccus fontis</name>
    <dbReference type="NCBI Taxonomy" id="683846"/>
    <lineage>
        <taxon>Archaea</taxon>
        <taxon>Thermoproteota</taxon>
        <taxon>Thermoprotei</taxon>
        <taxon>Fervidicoccales</taxon>
        <taxon>Fervidicoccaceae</taxon>
        <taxon>Fervidicoccus</taxon>
    </lineage>
</organism>